<keyword evidence="4" id="KW-1185">Reference proteome</keyword>
<sequence length="72" mass="7544">MPPPVPTSAPVTDATTILPSPPRKLTALVSSIPSTLSTTPTYISLTASRARTPSSSSLQIPSQVSQRVKQQD</sequence>
<evidence type="ECO:0000313" key="4">
    <source>
        <dbReference type="Proteomes" id="UP001362999"/>
    </source>
</evidence>
<feature type="compositionally biased region" description="Low complexity" evidence="1">
    <location>
        <begin position="47"/>
        <end position="66"/>
    </location>
</feature>
<feature type="compositionally biased region" description="Polar residues" evidence="1">
    <location>
        <begin position="9"/>
        <end position="18"/>
    </location>
</feature>
<dbReference type="Proteomes" id="UP001362999">
    <property type="component" value="Unassembled WGS sequence"/>
</dbReference>
<evidence type="ECO:0008006" key="5">
    <source>
        <dbReference type="Google" id="ProtNLM"/>
    </source>
</evidence>
<dbReference type="EMBL" id="JAWWNJ010000062">
    <property type="protein sequence ID" value="KAK7012908.1"/>
    <property type="molecule type" value="Genomic_DNA"/>
</dbReference>
<feature type="region of interest" description="Disordered" evidence="1">
    <location>
        <begin position="1"/>
        <end position="22"/>
    </location>
</feature>
<accession>A0AAW0A3T5</accession>
<proteinExistence type="predicted"/>
<gene>
    <name evidence="3" type="ORF">R3P38DRAFT_3208380</name>
    <name evidence="2" type="ORF">R3P38DRAFT_3219271</name>
</gene>
<name>A0AAW0A3T5_9AGAR</name>
<dbReference type="EMBL" id="JAWWNJ010000089">
    <property type="protein sequence ID" value="KAK7000372.1"/>
    <property type="molecule type" value="Genomic_DNA"/>
</dbReference>
<evidence type="ECO:0000256" key="1">
    <source>
        <dbReference type="SAM" id="MobiDB-lite"/>
    </source>
</evidence>
<feature type="region of interest" description="Disordered" evidence="1">
    <location>
        <begin position="47"/>
        <end position="72"/>
    </location>
</feature>
<dbReference type="AlphaFoldDB" id="A0AAW0A3T5"/>
<reference evidence="2 4" key="1">
    <citation type="journal article" date="2024" name="J Genomics">
        <title>Draft genome sequencing and assembly of Favolaschia claudopus CIRM-BRFM 2984 isolated from oak limbs.</title>
        <authorList>
            <person name="Navarro D."/>
            <person name="Drula E."/>
            <person name="Chaduli D."/>
            <person name="Cazenave R."/>
            <person name="Ahrendt S."/>
            <person name="Wang J."/>
            <person name="Lipzen A."/>
            <person name="Daum C."/>
            <person name="Barry K."/>
            <person name="Grigoriev I.V."/>
            <person name="Favel A."/>
            <person name="Rosso M.N."/>
            <person name="Martin F."/>
        </authorList>
    </citation>
    <scope>NUCLEOTIDE SEQUENCE [LARGE SCALE GENOMIC DNA]</scope>
    <source>
        <strain evidence="2 4">CIRM-BRFM 2984</strain>
    </source>
</reference>
<protein>
    <recommendedName>
        <fullName evidence="5">WW domain containing adaptor with coiled-coil</fullName>
    </recommendedName>
</protein>
<evidence type="ECO:0000313" key="3">
    <source>
        <dbReference type="EMBL" id="KAK7012908.1"/>
    </source>
</evidence>
<evidence type="ECO:0000313" key="2">
    <source>
        <dbReference type="EMBL" id="KAK7000372.1"/>
    </source>
</evidence>
<organism evidence="2 4">
    <name type="scientific">Favolaschia claudopus</name>
    <dbReference type="NCBI Taxonomy" id="2862362"/>
    <lineage>
        <taxon>Eukaryota</taxon>
        <taxon>Fungi</taxon>
        <taxon>Dikarya</taxon>
        <taxon>Basidiomycota</taxon>
        <taxon>Agaricomycotina</taxon>
        <taxon>Agaricomycetes</taxon>
        <taxon>Agaricomycetidae</taxon>
        <taxon>Agaricales</taxon>
        <taxon>Marasmiineae</taxon>
        <taxon>Mycenaceae</taxon>
        <taxon>Favolaschia</taxon>
    </lineage>
</organism>
<comment type="caution">
    <text evidence="2">The sequence shown here is derived from an EMBL/GenBank/DDBJ whole genome shotgun (WGS) entry which is preliminary data.</text>
</comment>